<evidence type="ECO:0000313" key="2">
    <source>
        <dbReference type="EMBL" id="MDK4300610.1"/>
    </source>
</evidence>
<dbReference type="Proteomes" id="UP001243856">
    <property type="component" value="Unassembled WGS sequence"/>
</dbReference>
<feature type="chain" id="PRO_5047177637" description="DUF732 domain-containing protein" evidence="1">
    <location>
        <begin position="42"/>
        <end position="157"/>
    </location>
</feature>
<reference evidence="2 3" key="1">
    <citation type="submission" date="2023-05" db="EMBL/GenBank/DDBJ databases">
        <title>Metabolic capabilities are highly conserved among human nasal-associated Corynebacterium species in pangenomic analyses.</title>
        <authorList>
            <person name="Tran T.H."/>
            <person name="Roberts A.Q."/>
            <person name="Escapa I.F."/>
            <person name="Gao W."/>
            <person name="Conlan S."/>
            <person name="Kong H."/>
            <person name="Segre J.A."/>
            <person name="Kelly M.S."/>
            <person name="Lemon K.P."/>
        </authorList>
    </citation>
    <scope>NUCLEOTIDE SEQUENCE [LARGE SCALE GENOMIC DNA]</scope>
    <source>
        <strain evidence="2 3">KPL2811</strain>
    </source>
</reference>
<protein>
    <recommendedName>
        <fullName evidence="4">DUF732 domain-containing protein</fullName>
    </recommendedName>
</protein>
<accession>A0ABT7G1T7</accession>
<organism evidence="2 3">
    <name type="scientific">Corynebacterium propinquum</name>
    <dbReference type="NCBI Taxonomy" id="43769"/>
    <lineage>
        <taxon>Bacteria</taxon>
        <taxon>Bacillati</taxon>
        <taxon>Actinomycetota</taxon>
        <taxon>Actinomycetes</taxon>
        <taxon>Mycobacteriales</taxon>
        <taxon>Corynebacteriaceae</taxon>
        <taxon>Corynebacterium</taxon>
    </lineage>
</organism>
<evidence type="ECO:0000313" key="3">
    <source>
        <dbReference type="Proteomes" id="UP001243856"/>
    </source>
</evidence>
<name>A0ABT7G1T7_9CORY</name>
<comment type="caution">
    <text evidence="2">The sequence shown here is derived from an EMBL/GenBank/DDBJ whole genome shotgun (WGS) entry which is preliminary data.</text>
</comment>
<keyword evidence="3" id="KW-1185">Reference proteome</keyword>
<proteinExistence type="predicted"/>
<keyword evidence="1" id="KW-0732">Signal</keyword>
<evidence type="ECO:0000256" key="1">
    <source>
        <dbReference type="SAM" id="SignalP"/>
    </source>
</evidence>
<evidence type="ECO:0008006" key="4">
    <source>
        <dbReference type="Google" id="ProtNLM"/>
    </source>
</evidence>
<gene>
    <name evidence="2" type="ORF">QPX45_05015</name>
</gene>
<feature type="signal peptide" evidence="1">
    <location>
        <begin position="1"/>
        <end position="41"/>
    </location>
</feature>
<dbReference type="EMBL" id="JASNVK010000007">
    <property type="protein sequence ID" value="MDK4300610.1"/>
    <property type="molecule type" value="Genomic_DNA"/>
</dbReference>
<sequence length="157" mass="16998">MVQHEMLHHVNRQGVFMKKMFTASLAVLALAGLGSSGVAQATPVQKQLVQSSSAQHNPVLNQLSSALSIGSSVLRNDPSGNQPSNLRALVALLKNVDNKHYNALNYGLTTPQQAADCRARFDGKPGEPRLDIYVPQDCSKVEVTQDDYDQALRAIGF</sequence>